<gene>
    <name evidence="1" type="ORF">X975_02306</name>
</gene>
<organism evidence="1 2">
    <name type="scientific">Stegodyphus mimosarum</name>
    <name type="common">African social velvet spider</name>
    <dbReference type="NCBI Taxonomy" id="407821"/>
    <lineage>
        <taxon>Eukaryota</taxon>
        <taxon>Metazoa</taxon>
        <taxon>Ecdysozoa</taxon>
        <taxon>Arthropoda</taxon>
        <taxon>Chelicerata</taxon>
        <taxon>Arachnida</taxon>
        <taxon>Araneae</taxon>
        <taxon>Araneomorphae</taxon>
        <taxon>Entelegynae</taxon>
        <taxon>Eresoidea</taxon>
        <taxon>Eresidae</taxon>
        <taxon>Stegodyphus</taxon>
    </lineage>
</organism>
<evidence type="ECO:0000313" key="1">
    <source>
        <dbReference type="EMBL" id="KFM57043.1"/>
    </source>
</evidence>
<dbReference type="EMBL" id="KK112201">
    <property type="protein sequence ID" value="KFM57043.1"/>
    <property type="molecule type" value="Genomic_DNA"/>
</dbReference>
<accession>A0A087SW04</accession>
<sequence length="107" mass="12590">MVLFYTRNIEDNTPPIWILDLVDCLIERCGIVNENKGRPGILLNLLWLTERHFTEMISPTKKKVRPRMQCFICSSKKSNSGKRVRKETRYFCIDCDNGLHILKYIIS</sequence>
<dbReference type="Proteomes" id="UP000054359">
    <property type="component" value="Unassembled WGS sequence"/>
</dbReference>
<dbReference type="AlphaFoldDB" id="A0A087SW04"/>
<name>A0A087SW04_STEMI</name>
<reference evidence="1 2" key="1">
    <citation type="submission" date="2013-11" db="EMBL/GenBank/DDBJ databases">
        <title>Genome sequencing of Stegodyphus mimosarum.</title>
        <authorList>
            <person name="Bechsgaard J."/>
        </authorList>
    </citation>
    <scope>NUCLEOTIDE SEQUENCE [LARGE SCALE GENOMIC DNA]</scope>
</reference>
<proteinExistence type="predicted"/>
<evidence type="ECO:0000313" key="2">
    <source>
        <dbReference type="Proteomes" id="UP000054359"/>
    </source>
</evidence>
<keyword evidence="2" id="KW-1185">Reference proteome</keyword>
<dbReference type="OrthoDB" id="6425557at2759"/>
<feature type="non-terminal residue" evidence="1">
    <location>
        <position position="107"/>
    </location>
</feature>
<protein>
    <submittedName>
        <fullName evidence="1">PiggyBac transposable element-derived protein 4</fullName>
    </submittedName>
</protein>